<dbReference type="Proteomes" id="UP000718278">
    <property type="component" value="Unassembled WGS sequence"/>
</dbReference>
<dbReference type="NCBIfam" id="TIGR01560">
    <property type="entry name" value="put_DNA_pack"/>
    <property type="match status" value="1"/>
</dbReference>
<dbReference type="Pfam" id="PF05135">
    <property type="entry name" value="Phage_connect_1"/>
    <property type="match status" value="1"/>
</dbReference>
<organism evidence="1 2">
    <name type="scientific">Brucella pituitosa</name>
    <dbReference type="NCBI Taxonomy" id="571256"/>
    <lineage>
        <taxon>Bacteria</taxon>
        <taxon>Pseudomonadati</taxon>
        <taxon>Pseudomonadota</taxon>
        <taxon>Alphaproteobacteria</taxon>
        <taxon>Hyphomicrobiales</taxon>
        <taxon>Brucellaceae</taxon>
        <taxon>Brucella/Ochrobactrum group</taxon>
        <taxon>Brucella</taxon>
    </lineage>
</organism>
<dbReference type="InterPro" id="IPR021146">
    <property type="entry name" value="Phage_gp6-like_head-tail"/>
</dbReference>
<keyword evidence="2" id="KW-1185">Reference proteome</keyword>
<protein>
    <submittedName>
        <fullName evidence="1">Phage gp6-like head-tail connector protein</fullName>
    </submittedName>
</protein>
<dbReference type="CDD" id="cd08054">
    <property type="entry name" value="gp6"/>
    <property type="match status" value="1"/>
</dbReference>
<name>A0ABS3K0I4_9HYPH</name>
<comment type="caution">
    <text evidence="1">The sequence shown here is derived from an EMBL/GenBank/DDBJ whole genome shotgun (WGS) entry which is preliminary data.</text>
</comment>
<evidence type="ECO:0000313" key="2">
    <source>
        <dbReference type="Proteomes" id="UP000718278"/>
    </source>
</evidence>
<sequence>MAVTLELAKKHLRVSYDDEDEEIDLYLAAAVNWTMTYTKRDAVPAGAEFAFDAAALLMLASMFENREMIITGTIQAEIPTARRLIDPYRLLRV</sequence>
<accession>A0ABS3K0I4</accession>
<gene>
    <name evidence="1" type="ORF">IPV26_12145</name>
</gene>
<dbReference type="InterPro" id="IPR006450">
    <property type="entry name" value="Phage_HK97_gp6-like"/>
</dbReference>
<dbReference type="RefSeq" id="WP_207488878.1">
    <property type="nucleotide sequence ID" value="NZ_JADIJS010000002.1"/>
</dbReference>
<evidence type="ECO:0000313" key="1">
    <source>
        <dbReference type="EMBL" id="MBO1040414.1"/>
    </source>
</evidence>
<reference evidence="1 2" key="1">
    <citation type="submission" date="2020-10" db="EMBL/GenBank/DDBJ databases">
        <title>Genomic characterization of underground lake bacteria from Wind Cave National Park: Insight into the archetypical LuxI/LuxR and identification of LuxR solos.</title>
        <authorList>
            <person name="Wengert P.C."/>
            <person name="Savka M.A."/>
        </authorList>
    </citation>
    <scope>NUCLEOTIDE SEQUENCE [LARGE SCALE GENOMIC DNA]</scope>
    <source>
        <strain evidence="1 2">SD316</strain>
    </source>
</reference>
<dbReference type="Gene3D" id="1.10.3230.30">
    <property type="entry name" value="Phage gp6-like head-tail connector protein"/>
    <property type="match status" value="1"/>
</dbReference>
<proteinExistence type="predicted"/>
<dbReference type="EMBL" id="JADIJS010000002">
    <property type="protein sequence ID" value="MBO1040414.1"/>
    <property type="molecule type" value="Genomic_DNA"/>
</dbReference>